<name>A0ABU5VZA1_9BACT</name>
<evidence type="ECO:0000259" key="1">
    <source>
        <dbReference type="Pfam" id="PF05726"/>
    </source>
</evidence>
<dbReference type="InterPro" id="IPR053186">
    <property type="entry name" value="QDO-related"/>
</dbReference>
<dbReference type="RefSeq" id="WP_323578784.1">
    <property type="nucleotide sequence ID" value="NZ_JAYGJQ010000003.1"/>
</dbReference>
<dbReference type="EMBL" id="JAYGJQ010000003">
    <property type="protein sequence ID" value="MEA9358398.1"/>
    <property type="molecule type" value="Genomic_DNA"/>
</dbReference>
<comment type="caution">
    <text evidence="2">The sequence shown here is derived from an EMBL/GenBank/DDBJ whole genome shotgun (WGS) entry which is preliminary data.</text>
</comment>
<evidence type="ECO:0000313" key="2">
    <source>
        <dbReference type="EMBL" id="MEA9358398.1"/>
    </source>
</evidence>
<keyword evidence="3" id="KW-1185">Reference proteome</keyword>
<feature type="domain" description="Pirin C-terminal" evidence="1">
    <location>
        <begin position="112"/>
        <end position="200"/>
    </location>
</feature>
<dbReference type="Pfam" id="PF05726">
    <property type="entry name" value="Pirin_C"/>
    <property type="match status" value="1"/>
</dbReference>
<sequence length="203" mass="22692">MDIITVVYSSDLDLEDVNSKRDKNGLTKKDIEWMRSDCGVLQDGEYVSKEISKTFQLWLCLPDNIDPLKYNNLTKMPVPLIQLPKNAGKARIIAGAYGKEKGPIEAESLECWDMRLNPKRTVELKVIKNQNAALFVISGEIVLSDGNQLGPAELGILDYEGSFLSITAITHTKVVFLSGPNINEPIIGYGKFELESVEKIRYN</sequence>
<gene>
    <name evidence="2" type="ORF">SHI21_19335</name>
</gene>
<proteinExistence type="predicted"/>
<protein>
    <submittedName>
        <fullName evidence="2">Pirin-like C-terminal cupin domain-containing protein</fullName>
    </submittedName>
</protein>
<organism evidence="2 3">
    <name type="scientific">Bacteriovorax antarcticus</name>
    <dbReference type="NCBI Taxonomy" id="3088717"/>
    <lineage>
        <taxon>Bacteria</taxon>
        <taxon>Pseudomonadati</taxon>
        <taxon>Bdellovibrionota</taxon>
        <taxon>Bacteriovoracia</taxon>
        <taxon>Bacteriovoracales</taxon>
        <taxon>Bacteriovoracaceae</taxon>
        <taxon>Bacteriovorax</taxon>
    </lineage>
</organism>
<dbReference type="InterPro" id="IPR014710">
    <property type="entry name" value="RmlC-like_jellyroll"/>
</dbReference>
<dbReference type="InterPro" id="IPR008778">
    <property type="entry name" value="Pirin_C_dom"/>
</dbReference>
<accession>A0ABU5VZA1</accession>
<evidence type="ECO:0000313" key="3">
    <source>
        <dbReference type="Proteomes" id="UP001302274"/>
    </source>
</evidence>
<dbReference type="SUPFAM" id="SSF51182">
    <property type="entry name" value="RmlC-like cupins"/>
    <property type="match status" value="1"/>
</dbReference>
<dbReference type="Gene3D" id="2.60.120.10">
    <property type="entry name" value="Jelly Rolls"/>
    <property type="match status" value="1"/>
</dbReference>
<reference evidence="2 3" key="1">
    <citation type="submission" date="2023-11" db="EMBL/GenBank/DDBJ databases">
        <title>A Novel Polar Bacteriovorax (B. antarcticus) Isolated from the Biocrust in Antarctica.</title>
        <authorList>
            <person name="Mun W."/>
            <person name="Choi S.Y."/>
            <person name="Mitchell R.J."/>
        </authorList>
    </citation>
    <scope>NUCLEOTIDE SEQUENCE [LARGE SCALE GENOMIC DNA]</scope>
    <source>
        <strain evidence="2 3">PP10</strain>
    </source>
</reference>
<dbReference type="InterPro" id="IPR011051">
    <property type="entry name" value="RmlC_Cupin_sf"/>
</dbReference>
<dbReference type="PANTHER" id="PTHR43594:SF1">
    <property type="entry name" value="QUERCETIN 2,3-DIOXYGENASE PA2418-RELATED"/>
    <property type="match status" value="1"/>
</dbReference>
<dbReference type="Proteomes" id="UP001302274">
    <property type="component" value="Unassembled WGS sequence"/>
</dbReference>
<dbReference type="PANTHER" id="PTHR43594">
    <property type="entry name" value="QUERCETIN 2,3-DIOXYGENASE"/>
    <property type="match status" value="1"/>
</dbReference>